<accession>A0A6M3KWR5</accession>
<sequence length="140" mass="15592">MANSNTSNLKKSTVAPKVDKRLFDVIYSEVGGGSPEEVVAVTSVFLNRISTEGYEKALKSSSAYNKQSSEYKKAKLGLLNSYEQKVYLRNSAIVNGLLNNPTTIVPFTHFENVNAFGEPSWGKGKPYKDIGRQRFYTIQE</sequence>
<dbReference type="AlphaFoldDB" id="A0A6M3KWR5"/>
<evidence type="ECO:0000313" key="1">
    <source>
        <dbReference type="EMBL" id="QJA86360.1"/>
    </source>
</evidence>
<gene>
    <name evidence="1" type="ORF">MM415B02096_0012</name>
</gene>
<protein>
    <submittedName>
        <fullName evidence="1">Uncharacterized protein</fullName>
    </submittedName>
</protein>
<reference evidence="1" key="1">
    <citation type="submission" date="2020-03" db="EMBL/GenBank/DDBJ databases">
        <title>The deep terrestrial virosphere.</title>
        <authorList>
            <person name="Holmfeldt K."/>
            <person name="Nilsson E."/>
            <person name="Simone D."/>
            <person name="Lopez-Fernandez M."/>
            <person name="Wu X."/>
            <person name="de Brujin I."/>
            <person name="Lundin D."/>
            <person name="Andersson A."/>
            <person name="Bertilsson S."/>
            <person name="Dopson M."/>
        </authorList>
    </citation>
    <scope>NUCLEOTIDE SEQUENCE</scope>
    <source>
        <strain evidence="1">MM415B02096</strain>
    </source>
</reference>
<name>A0A6M3KWR5_9ZZZZ</name>
<dbReference type="EMBL" id="MT142630">
    <property type="protein sequence ID" value="QJA86360.1"/>
    <property type="molecule type" value="Genomic_DNA"/>
</dbReference>
<proteinExistence type="predicted"/>
<organism evidence="1">
    <name type="scientific">viral metagenome</name>
    <dbReference type="NCBI Taxonomy" id="1070528"/>
    <lineage>
        <taxon>unclassified sequences</taxon>
        <taxon>metagenomes</taxon>
        <taxon>organismal metagenomes</taxon>
    </lineage>
</organism>